<evidence type="ECO:0000313" key="5">
    <source>
        <dbReference type="Proteomes" id="UP000276953"/>
    </source>
</evidence>
<comment type="similarity">
    <text evidence="2">Belongs to the TonB-dependent receptor family.</text>
</comment>
<evidence type="ECO:0000256" key="2">
    <source>
        <dbReference type="PROSITE-ProRule" id="PRU01360"/>
    </source>
</evidence>
<dbReference type="EMBL" id="RYFC01000003">
    <property type="protein sequence ID" value="RTZ46241.1"/>
    <property type="molecule type" value="Genomic_DNA"/>
</dbReference>
<reference evidence="4 5" key="1">
    <citation type="submission" date="2018-12" db="EMBL/GenBank/DDBJ databases">
        <title>Draft Genome Sequence of Chryseobacterium arthrosphaerae strain ED882-96 Isolated from the Blood of a Patient with Liver Cirrhosis in Taiwan.</title>
        <authorList>
            <person name="Lin J.-N."/>
            <person name="Lai C.-H."/>
            <person name="Yang C.-H."/>
            <person name="Huang Y.-H."/>
        </authorList>
    </citation>
    <scope>NUCLEOTIDE SEQUENCE [LARGE SCALE GENOMIC DNA]</scope>
    <source>
        <strain evidence="4 5">ED882-96</strain>
    </source>
</reference>
<dbReference type="GO" id="GO:0015344">
    <property type="term" value="F:siderophore uptake transmembrane transporter activity"/>
    <property type="evidence" value="ECO:0007669"/>
    <property type="project" value="TreeGrafter"/>
</dbReference>
<accession>A0A432DTD9</accession>
<feature type="domain" description="TonB-dependent receptor plug" evidence="3">
    <location>
        <begin position="88"/>
        <end position="189"/>
    </location>
</feature>
<sequence>MANVQLQLTGIGNTRSDKDGYFKFEGVMYGKYELVISLEGFESTTRSVEVYEEHYQLTEPLVMQIQTESHNLDEVVVTASRLAEHIDEVPSSITYIGGKTLDQLRQINDNLPSILMQKVPSISPAKKARITSLPKSVDVTFGTDRRYPAVYPLRNGGRDLRTIDASAIDHIEVINGATAMYGNGAAGGVINYITKNRKKVKS</sequence>
<comment type="subcellular location">
    <subcellularLocation>
        <location evidence="2">Cell outer membrane</location>
        <topology evidence="2">Multi-pass membrane protein</topology>
    </subcellularLocation>
</comment>
<dbReference type="InterPro" id="IPR037066">
    <property type="entry name" value="Plug_dom_sf"/>
</dbReference>
<name>A0A432DTD9_9FLAO</name>
<proteinExistence type="inferred from homology"/>
<keyword evidence="2" id="KW-0998">Cell outer membrane</keyword>
<dbReference type="Proteomes" id="UP000276953">
    <property type="component" value="Unassembled WGS sequence"/>
</dbReference>
<keyword evidence="2" id="KW-0812">Transmembrane</keyword>
<keyword evidence="1" id="KW-0732">Signal</keyword>
<evidence type="ECO:0000256" key="1">
    <source>
        <dbReference type="ARBA" id="ARBA00022729"/>
    </source>
</evidence>
<organism evidence="4 5">
    <name type="scientific">Chryseobacterium arthrosphaerae</name>
    <dbReference type="NCBI Taxonomy" id="651561"/>
    <lineage>
        <taxon>Bacteria</taxon>
        <taxon>Pseudomonadati</taxon>
        <taxon>Bacteroidota</taxon>
        <taxon>Flavobacteriia</taxon>
        <taxon>Flavobacteriales</taxon>
        <taxon>Weeksellaceae</taxon>
        <taxon>Chryseobacterium group</taxon>
        <taxon>Chryseobacterium</taxon>
    </lineage>
</organism>
<dbReference type="Pfam" id="PF13715">
    <property type="entry name" value="CarbopepD_reg_2"/>
    <property type="match status" value="1"/>
</dbReference>
<dbReference type="PANTHER" id="PTHR30069">
    <property type="entry name" value="TONB-DEPENDENT OUTER MEMBRANE RECEPTOR"/>
    <property type="match status" value="1"/>
</dbReference>
<keyword evidence="2" id="KW-0813">Transport</keyword>
<comment type="caution">
    <text evidence="4">The sequence shown here is derived from an EMBL/GenBank/DDBJ whole genome shotgun (WGS) entry which is preliminary data.</text>
</comment>
<dbReference type="PROSITE" id="PS52016">
    <property type="entry name" value="TONB_DEPENDENT_REC_3"/>
    <property type="match status" value="1"/>
</dbReference>
<dbReference type="GO" id="GO:0044718">
    <property type="term" value="P:siderophore transmembrane transport"/>
    <property type="evidence" value="ECO:0007669"/>
    <property type="project" value="TreeGrafter"/>
</dbReference>
<protein>
    <submittedName>
        <fullName evidence="4">TonB-dependent receptor</fullName>
    </submittedName>
</protein>
<keyword evidence="4" id="KW-0675">Receptor</keyword>
<dbReference type="AlphaFoldDB" id="A0A432DTD9"/>
<dbReference type="PANTHER" id="PTHR30069:SF29">
    <property type="entry name" value="HEMOGLOBIN AND HEMOGLOBIN-HAPTOGLOBIN-BINDING PROTEIN 1-RELATED"/>
    <property type="match status" value="1"/>
</dbReference>
<dbReference type="InterPro" id="IPR008969">
    <property type="entry name" value="CarboxyPept-like_regulatory"/>
</dbReference>
<evidence type="ECO:0000313" key="4">
    <source>
        <dbReference type="EMBL" id="RTZ46241.1"/>
    </source>
</evidence>
<keyword evidence="2" id="KW-0472">Membrane</keyword>
<dbReference type="Pfam" id="PF07715">
    <property type="entry name" value="Plug"/>
    <property type="match status" value="1"/>
</dbReference>
<evidence type="ECO:0000259" key="3">
    <source>
        <dbReference type="Pfam" id="PF07715"/>
    </source>
</evidence>
<gene>
    <name evidence="4" type="ORF">EJ377_17605</name>
</gene>
<dbReference type="GO" id="GO:0009279">
    <property type="term" value="C:cell outer membrane"/>
    <property type="evidence" value="ECO:0007669"/>
    <property type="project" value="UniProtKB-SubCell"/>
</dbReference>
<dbReference type="Gene3D" id="2.170.130.10">
    <property type="entry name" value="TonB-dependent receptor, plug domain"/>
    <property type="match status" value="1"/>
</dbReference>
<dbReference type="Gene3D" id="2.60.40.1120">
    <property type="entry name" value="Carboxypeptidase-like, regulatory domain"/>
    <property type="match status" value="1"/>
</dbReference>
<dbReference type="SUPFAM" id="SSF56935">
    <property type="entry name" value="Porins"/>
    <property type="match status" value="1"/>
</dbReference>
<dbReference type="SUPFAM" id="SSF49464">
    <property type="entry name" value="Carboxypeptidase regulatory domain-like"/>
    <property type="match status" value="1"/>
</dbReference>
<keyword evidence="2" id="KW-1134">Transmembrane beta strand</keyword>
<dbReference type="InterPro" id="IPR039426">
    <property type="entry name" value="TonB-dep_rcpt-like"/>
</dbReference>
<dbReference type="InterPro" id="IPR012910">
    <property type="entry name" value="Plug_dom"/>
</dbReference>